<dbReference type="EMBL" id="JBITLV010000006">
    <property type="protein sequence ID" value="MFI7589031.1"/>
    <property type="molecule type" value="Genomic_DNA"/>
</dbReference>
<reference evidence="2 3" key="1">
    <citation type="submission" date="2024-10" db="EMBL/GenBank/DDBJ databases">
        <title>The Natural Products Discovery Center: Release of the First 8490 Sequenced Strains for Exploring Actinobacteria Biosynthetic Diversity.</title>
        <authorList>
            <person name="Kalkreuter E."/>
            <person name="Kautsar S.A."/>
            <person name="Yang D."/>
            <person name="Bader C.D."/>
            <person name="Teijaro C.N."/>
            <person name="Fluegel L."/>
            <person name="Davis C.M."/>
            <person name="Simpson J.R."/>
            <person name="Lauterbach L."/>
            <person name="Steele A.D."/>
            <person name="Gui C."/>
            <person name="Meng S."/>
            <person name="Li G."/>
            <person name="Viehrig K."/>
            <person name="Ye F."/>
            <person name="Su P."/>
            <person name="Kiefer A.F."/>
            <person name="Nichols A."/>
            <person name="Cepeda A.J."/>
            <person name="Yan W."/>
            <person name="Fan B."/>
            <person name="Jiang Y."/>
            <person name="Adhikari A."/>
            <person name="Zheng C.-J."/>
            <person name="Schuster L."/>
            <person name="Cowan T.M."/>
            <person name="Smanski M.J."/>
            <person name="Chevrette M.G."/>
            <person name="De Carvalho L.P.S."/>
            <person name="Shen B."/>
        </authorList>
    </citation>
    <scope>NUCLEOTIDE SEQUENCE [LARGE SCALE GENOMIC DNA]</scope>
    <source>
        <strain evidence="2 3">NPDC049639</strain>
    </source>
</reference>
<accession>A0ABW8ARK8</accession>
<organism evidence="2 3">
    <name type="scientific">Spongisporangium articulatum</name>
    <dbReference type="NCBI Taxonomy" id="3362603"/>
    <lineage>
        <taxon>Bacteria</taxon>
        <taxon>Bacillati</taxon>
        <taxon>Actinomycetota</taxon>
        <taxon>Actinomycetes</taxon>
        <taxon>Kineosporiales</taxon>
        <taxon>Kineosporiaceae</taxon>
        <taxon>Spongisporangium</taxon>
    </lineage>
</organism>
<feature type="region of interest" description="Disordered" evidence="1">
    <location>
        <begin position="25"/>
        <end position="44"/>
    </location>
</feature>
<protein>
    <recommendedName>
        <fullName evidence="4">GNAT family N-acetyltransferase</fullName>
    </recommendedName>
</protein>
<evidence type="ECO:0000313" key="3">
    <source>
        <dbReference type="Proteomes" id="UP001612915"/>
    </source>
</evidence>
<comment type="caution">
    <text evidence="2">The sequence shown here is derived from an EMBL/GenBank/DDBJ whole genome shotgun (WGS) entry which is preliminary data.</text>
</comment>
<name>A0ABW8ARK8_9ACTN</name>
<sequence length="44" mass="4535">MPSHVIRRERPGDVATVRAVHVAAFPTPDGAGEPAEAGLLDALS</sequence>
<keyword evidence="3" id="KW-1185">Reference proteome</keyword>
<evidence type="ECO:0008006" key="4">
    <source>
        <dbReference type="Google" id="ProtNLM"/>
    </source>
</evidence>
<evidence type="ECO:0000313" key="2">
    <source>
        <dbReference type="EMBL" id="MFI7589031.1"/>
    </source>
</evidence>
<proteinExistence type="predicted"/>
<dbReference type="Proteomes" id="UP001612915">
    <property type="component" value="Unassembled WGS sequence"/>
</dbReference>
<gene>
    <name evidence="2" type="ORF">ACIB24_18360</name>
</gene>
<evidence type="ECO:0000256" key="1">
    <source>
        <dbReference type="SAM" id="MobiDB-lite"/>
    </source>
</evidence>
<dbReference type="RefSeq" id="WP_398283323.1">
    <property type="nucleotide sequence ID" value="NZ_JBITLV010000006.1"/>
</dbReference>